<keyword evidence="6" id="KW-0408">Iron</keyword>
<dbReference type="EMBL" id="LRBS01000067">
    <property type="protein sequence ID" value="OII76398.1"/>
    <property type="molecule type" value="Genomic_DNA"/>
</dbReference>
<dbReference type="CDD" id="cd00207">
    <property type="entry name" value="fer2"/>
    <property type="match status" value="1"/>
</dbReference>
<evidence type="ECO:0000256" key="6">
    <source>
        <dbReference type="ARBA" id="ARBA00023004"/>
    </source>
</evidence>
<dbReference type="PANTHER" id="PTHR23426">
    <property type="entry name" value="FERREDOXIN/ADRENODOXIN"/>
    <property type="match status" value="1"/>
</dbReference>
<dbReference type="PRINTS" id="PR00355">
    <property type="entry name" value="ADRENODOXIN"/>
</dbReference>
<dbReference type="InterPro" id="IPR001041">
    <property type="entry name" value="2Fe-2S_ferredoxin-type"/>
</dbReference>
<evidence type="ECO:0000313" key="11">
    <source>
        <dbReference type="Proteomes" id="UP000186804"/>
    </source>
</evidence>
<keyword evidence="3" id="KW-0001">2Fe-2S</keyword>
<evidence type="ECO:0000256" key="4">
    <source>
        <dbReference type="ARBA" id="ARBA00022723"/>
    </source>
</evidence>
<sequence length="134" mass="14918">MNFSSVCGKSWTDPTIPKVNVTFILKSGEERTFKTPVGVLLLEAAQHFNLDIEGACEASLACCTCHVILDQKTYDLIPPPCEREEDMLDLAPQLCETSRLSCQIVVDKNLEGCKITLPQITRNFYVDGFKPSPH</sequence>
<evidence type="ECO:0000259" key="9">
    <source>
        <dbReference type="PROSITE" id="PS51085"/>
    </source>
</evidence>
<dbReference type="GO" id="GO:0005739">
    <property type="term" value="C:mitochondrion"/>
    <property type="evidence" value="ECO:0007669"/>
    <property type="project" value="TreeGrafter"/>
</dbReference>
<evidence type="ECO:0000256" key="2">
    <source>
        <dbReference type="ARBA" id="ARBA00022448"/>
    </source>
</evidence>
<dbReference type="SUPFAM" id="SSF54292">
    <property type="entry name" value="2Fe-2S ferredoxin-like"/>
    <property type="match status" value="1"/>
</dbReference>
<comment type="caution">
    <text evidence="10">The sequence shown here is derived from an EMBL/GenBank/DDBJ whole genome shotgun (WGS) entry which is preliminary data.</text>
</comment>
<dbReference type="AlphaFoldDB" id="A0A1J4MQE4"/>
<keyword evidence="5" id="KW-0249">Electron transport</keyword>
<dbReference type="Gene3D" id="3.10.20.30">
    <property type="match status" value="1"/>
</dbReference>
<dbReference type="Pfam" id="PF00111">
    <property type="entry name" value="Fer2"/>
    <property type="match status" value="1"/>
</dbReference>
<keyword evidence="7" id="KW-0411">Iron-sulfur</keyword>
<name>A0A1J4MQE4_9CRYT</name>
<accession>A0A1J4MQE4</accession>
<evidence type="ECO:0000256" key="8">
    <source>
        <dbReference type="ARBA" id="ARBA00034078"/>
    </source>
</evidence>
<evidence type="ECO:0000256" key="1">
    <source>
        <dbReference type="ARBA" id="ARBA00010914"/>
    </source>
</evidence>
<dbReference type="RefSeq" id="XP_067068244.1">
    <property type="nucleotide sequence ID" value="XM_067212949.1"/>
</dbReference>
<dbReference type="InterPro" id="IPR012675">
    <property type="entry name" value="Beta-grasp_dom_sf"/>
</dbReference>
<dbReference type="GO" id="GO:0009055">
    <property type="term" value="F:electron transfer activity"/>
    <property type="evidence" value="ECO:0007669"/>
    <property type="project" value="TreeGrafter"/>
</dbReference>
<dbReference type="GeneID" id="92366905"/>
<keyword evidence="2" id="KW-0813">Transport</keyword>
<dbReference type="Proteomes" id="UP000186804">
    <property type="component" value="Unassembled WGS sequence"/>
</dbReference>
<evidence type="ECO:0000256" key="3">
    <source>
        <dbReference type="ARBA" id="ARBA00022714"/>
    </source>
</evidence>
<reference evidence="10 11" key="1">
    <citation type="submission" date="2016-10" db="EMBL/GenBank/DDBJ databases">
        <title>Reductive evolution of mitochondrial metabolism and differential evolution of invasion-related proteins in Cryptosporidium.</title>
        <authorList>
            <person name="Liu S."/>
            <person name="Roellig D.M."/>
            <person name="Guo Y."/>
            <person name="Li N."/>
            <person name="Frace M.A."/>
            <person name="Tang K."/>
            <person name="Zhang L."/>
            <person name="Feng Y."/>
            <person name="Xiao L."/>
        </authorList>
    </citation>
    <scope>NUCLEOTIDE SEQUENCE [LARGE SCALE GENOMIC DNA]</scope>
    <source>
        <strain evidence="10">30847</strain>
    </source>
</reference>
<dbReference type="PANTHER" id="PTHR23426:SF72">
    <property type="entry name" value="2FE-2S FERREDOXIN-TYPE DOMAIN-CONTAINING PROTEIN"/>
    <property type="match status" value="1"/>
</dbReference>
<comment type="cofactor">
    <cofactor evidence="8">
        <name>[2Fe-2S] cluster</name>
        <dbReference type="ChEBI" id="CHEBI:190135"/>
    </cofactor>
</comment>
<dbReference type="InterPro" id="IPR036010">
    <property type="entry name" value="2Fe-2S_ferredoxin-like_sf"/>
</dbReference>
<comment type="similarity">
    <text evidence="1">Belongs to the adrenodoxin/putidaredoxin family.</text>
</comment>
<keyword evidence="4" id="KW-0479">Metal-binding</keyword>
<organism evidence="10 11">
    <name type="scientific">Cryptosporidium andersoni</name>
    <dbReference type="NCBI Taxonomy" id="117008"/>
    <lineage>
        <taxon>Eukaryota</taxon>
        <taxon>Sar</taxon>
        <taxon>Alveolata</taxon>
        <taxon>Apicomplexa</taxon>
        <taxon>Conoidasida</taxon>
        <taxon>Coccidia</taxon>
        <taxon>Eucoccidiorida</taxon>
        <taxon>Eimeriorina</taxon>
        <taxon>Cryptosporidiidae</taxon>
        <taxon>Cryptosporidium</taxon>
    </lineage>
</organism>
<feature type="domain" description="2Fe-2S ferredoxin-type" evidence="9">
    <location>
        <begin position="19"/>
        <end position="121"/>
    </location>
</feature>
<evidence type="ECO:0000313" key="10">
    <source>
        <dbReference type="EMBL" id="OII76398.1"/>
    </source>
</evidence>
<dbReference type="PROSITE" id="PS51085">
    <property type="entry name" value="2FE2S_FER_2"/>
    <property type="match status" value="1"/>
</dbReference>
<proteinExistence type="inferred from homology"/>
<protein>
    <submittedName>
        <fullName evidence="10">2Fe-2S ferredoxin</fullName>
    </submittedName>
</protein>
<evidence type="ECO:0000256" key="7">
    <source>
        <dbReference type="ARBA" id="ARBA00023014"/>
    </source>
</evidence>
<keyword evidence="11" id="KW-1185">Reference proteome</keyword>
<evidence type="ECO:0000256" key="5">
    <source>
        <dbReference type="ARBA" id="ARBA00022982"/>
    </source>
</evidence>
<dbReference type="OrthoDB" id="268593at2759"/>
<dbReference type="GO" id="GO:0140647">
    <property type="term" value="P:P450-containing electron transport chain"/>
    <property type="evidence" value="ECO:0007669"/>
    <property type="project" value="InterPro"/>
</dbReference>
<dbReference type="VEuPathDB" id="CryptoDB:cand_027210"/>
<gene>
    <name evidence="10" type="ORF">cand_027210</name>
</gene>
<dbReference type="GO" id="GO:0051537">
    <property type="term" value="F:2 iron, 2 sulfur cluster binding"/>
    <property type="evidence" value="ECO:0007669"/>
    <property type="project" value="UniProtKB-KW"/>
</dbReference>
<dbReference type="GO" id="GO:0046872">
    <property type="term" value="F:metal ion binding"/>
    <property type="evidence" value="ECO:0007669"/>
    <property type="project" value="UniProtKB-KW"/>
</dbReference>
<dbReference type="InterPro" id="IPR001055">
    <property type="entry name" value="Adrenodoxin-like"/>
</dbReference>